<dbReference type="EMBL" id="JOWA01000022">
    <property type="protein sequence ID" value="KEZ46649.1"/>
    <property type="molecule type" value="Genomic_DNA"/>
</dbReference>
<dbReference type="HOGENOM" id="CLU_027089_5_0_1"/>
<dbReference type="PANTHER" id="PTHR11040:SF44">
    <property type="entry name" value="PROTEIN ZNTC-RELATED"/>
    <property type="match status" value="1"/>
</dbReference>
<evidence type="ECO:0000313" key="8">
    <source>
        <dbReference type="Proteomes" id="UP000028545"/>
    </source>
</evidence>
<feature type="transmembrane region" description="Helical" evidence="6">
    <location>
        <begin position="378"/>
        <end position="399"/>
    </location>
</feature>
<dbReference type="GeneID" id="27718630"/>
<accession>A0A084GH37</accession>
<feature type="transmembrane region" description="Helical" evidence="6">
    <location>
        <begin position="136"/>
        <end position="160"/>
    </location>
</feature>
<name>A0A084GH37_PSEDA</name>
<organism evidence="7 8">
    <name type="scientific">Pseudallescheria apiosperma</name>
    <name type="common">Scedosporium apiospermum</name>
    <dbReference type="NCBI Taxonomy" id="563466"/>
    <lineage>
        <taxon>Eukaryota</taxon>
        <taxon>Fungi</taxon>
        <taxon>Dikarya</taxon>
        <taxon>Ascomycota</taxon>
        <taxon>Pezizomycotina</taxon>
        <taxon>Sordariomycetes</taxon>
        <taxon>Hypocreomycetidae</taxon>
        <taxon>Microascales</taxon>
        <taxon>Microascaceae</taxon>
        <taxon>Scedosporium</taxon>
    </lineage>
</organism>
<dbReference type="Pfam" id="PF02535">
    <property type="entry name" value="Zip"/>
    <property type="match status" value="2"/>
</dbReference>
<feature type="transmembrane region" description="Helical" evidence="6">
    <location>
        <begin position="208"/>
        <end position="227"/>
    </location>
</feature>
<evidence type="ECO:0000313" key="7">
    <source>
        <dbReference type="EMBL" id="KEZ46649.1"/>
    </source>
</evidence>
<dbReference type="GO" id="GO:0005886">
    <property type="term" value="C:plasma membrane"/>
    <property type="evidence" value="ECO:0007669"/>
    <property type="project" value="TreeGrafter"/>
</dbReference>
<evidence type="ECO:0000256" key="4">
    <source>
        <dbReference type="ARBA" id="ARBA00023136"/>
    </source>
</evidence>
<keyword evidence="8" id="KW-1185">Reference proteome</keyword>
<proteinExistence type="predicted"/>
<reference evidence="7 8" key="1">
    <citation type="journal article" date="2014" name="Genome Announc.">
        <title>Draft genome sequence of the pathogenic fungus Scedosporium apiospermum.</title>
        <authorList>
            <person name="Vandeputte P."/>
            <person name="Ghamrawi S."/>
            <person name="Rechenmann M."/>
            <person name="Iltis A."/>
            <person name="Giraud S."/>
            <person name="Fleury M."/>
            <person name="Thornton C."/>
            <person name="Delhaes L."/>
            <person name="Meyer W."/>
            <person name="Papon N."/>
            <person name="Bouchara J.P."/>
        </authorList>
    </citation>
    <scope>NUCLEOTIDE SEQUENCE [LARGE SCALE GENOMIC DNA]</scope>
    <source>
        <strain evidence="7 8">IHEM 14462</strain>
    </source>
</reference>
<dbReference type="KEGG" id="sapo:SAPIO_CDS0478"/>
<feature type="region of interest" description="Disordered" evidence="5">
    <location>
        <begin position="34"/>
        <end position="56"/>
    </location>
</feature>
<evidence type="ECO:0008006" key="9">
    <source>
        <dbReference type="Google" id="ProtNLM"/>
    </source>
</evidence>
<evidence type="ECO:0000256" key="3">
    <source>
        <dbReference type="ARBA" id="ARBA00022989"/>
    </source>
</evidence>
<protein>
    <recommendedName>
        <fullName evidence="9">ZIP Zinc transporter</fullName>
    </recommendedName>
</protein>
<dbReference type="RefSeq" id="XP_016646448.1">
    <property type="nucleotide sequence ID" value="XM_016783248.1"/>
</dbReference>
<dbReference type="InterPro" id="IPR003689">
    <property type="entry name" value="ZIP"/>
</dbReference>
<dbReference type="AlphaFoldDB" id="A0A084GH37"/>
<dbReference type="Proteomes" id="UP000028545">
    <property type="component" value="Unassembled WGS sequence"/>
</dbReference>
<feature type="transmembrane region" description="Helical" evidence="6">
    <location>
        <begin position="261"/>
        <end position="289"/>
    </location>
</feature>
<dbReference type="PANTHER" id="PTHR11040">
    <property type="entry name" value="ZINC/IRON TRANSPORTER"/>
    <property type="match status" value="1"/>
</dbReference>
<dbReference type="VEuPathDB" id="FungiDB:SAPIO_CDS0478"/>
<dbReference type="GO" id="GO:0005385">
    <property type="term" value="F:zinc ion transmembrane transporter activity"/>
    <property type="evidence" value="ECO:0007669"/>
    <property type="project" value="TreeGrafter"/>
</dbReference>
<feature type="transmembrane region" description="Helical" evidence="6">
    <location>
        <begin position="419"/>
        <end position="439"/>
    </location>
</feature>
<dbReference type="OrthoDB" id="448280at2759"/>
<keyword evidence="3 6" id="KW-1133">Transmembrane helix</keyword>
<feature type="transmembrane region" description="Helical" evidence="6">
    <location>
        <begin position="166"/>
        <end position="188"/>
    </location>
</feature>
<evidence type="ECO:0000256" key="1">
    <source>
        <dbReference type="ARBA" id="ARBA00004141"/>
    </source>
</evidence>
<evidence type="ECO:0000256" key="5">
    <source>
        <dbReference type="SAM" id="MobiDB-lite"/>
    </source>
</evidence>
<evidence type="ECO:0000256" key="6">
    <source>
        <dbReference type="SAM" id="Phobius"/>
    </source>
</evidence>
<sequence length="442" mass="47338">MPPRPLRIIIATVFLIFITLILFKSDWVSINDLPPPTPERQHDPAPSKPETTETETSGCHFHEASLFCFGPDGDEVQLVLASDAPATGSEEHPDERHCHFHAGVEHCVGPEPSTPGESDEDRCGRVQRDYNVPLRLVLLVIILVTSAIGVFGPIFLSVYLPPKFNIVLALLKQFGTGVVISTAFVHLYTHASLMFSNPCIGDVGYEGVASAILMAGLFVSFFIEYAAHRIADLYMPAKDATEGNAALSRQMINISVMEAGILFHSLLIGLTLVVTGDAFFITLSIVIIFHQAFEGIALGSCIATLGHASNLQLSVHSHHHHFPPAEESGLEDDDSLATASPVPLRKKLLLASAFALVTPAGMAIGICVLNSFNGNDPATIWAIGSLDAFSAGILVWVGIVEMWAGDWMLGGSMAHSKPVVALLGLASLVSGMALMSFLGKWA</sequence>
<feature type="transmembrane region" description="Helical" evidence="6">
    <location>
        <begin position="6"/>
        <end position="23"/>
    </location>
</feature>
<comment type="caution">
    <text evidence="7">The sequence shown here is derived from an EMBL/GenBank/DDBJ whole genome shotgun (WGS) entry which is preliminary data.</text>
</comment>
<comment type="subcellular location">
    <subcellularLocation>
        <location evidence="1">Membrane</location>
        <topology evidence="1">Multi-pass membrane protein</topology>
    </subcellularLocation>
</comment>
<keyword evidence="4 6" id="KW-0472">Membrane</keyword>
<feature type="transmembrane region" description="Helical" evidence="6">
    <location>
        <begin position="348"/>
        <end position="372"/>
    </location>
</feature>
<dbReference type="OMA" id="VHGGHTH"/>
<gene>
    <name evidence="7" type="ORF">SAPIO_CDS0478</name>
</gene>
<evidence type="ECO:0000256" key="2">
    <source>
        <dbReference type="ARBA" id="ARBA00022692"/>
    </source>
</evidence>
<keyword evidence="2 6" id="KW-0812">Transmembrane</keyword>